<sequence length="178" mass="20459">MGCDNLELGRETCGQVAASATRDGGALVAPSPKIKNADEAIRWIKEGRTYAWMTAEHERKYGIRISGSGWSYFRKVNGLPSRLVRDEELIPWGVKPEHRYNYLLLLLREEARRRAGKVLSRDDTYRVNALLRDLEERNAVIHYDPDTAEGFHLVSREPGDEDIIRKPQRVTRVRRATE</sequence>
<protein>
    <submittedName>
        <fullName evidence="1">Uncharacterized protein</fullName>
    </submittedName>
</protein>
<keyword evidence="2" id="KW-1185">Reference proteome</keyword>
<name>A0ABQ4I785_9ACTN</name>
<reference evidence="1 2" key="1">
    <citation type="submission" date="2021-01" db="EMBL/GenBank/DDBJ databases">
        <title>Whole genome shotgun sequence of Verrucosispora gifhornensis NBRC 16317.</title>
        <authorList>
            <person name="Komaki H."/>
            <person name="Tamura T."/>
        </authorList>
    </citation>
    <scope>NUCLEOTIDE SEQUENCE [LARGE SCALE GENOMIC DNA]</scope>
    <source>
        <strain evidence="1 2">NBRC 16317</strain>
    </source>
</reference>
<dbReference type="EMBL" id="BOPA01000003">
    <property type="protein sequence ID" value="GIJ13768.1"/>
    <property type="molecule type" value="Genomic_DNA"/>
</dbReference>
<evidence type="ECO:0000313" key="2">
    <source>
        <dbReference type="Proteomes" id="UP000647860"/>
    </source>
</evidence>
<comment type="caution">
    <text evidence="1">The sequence shown here is derived from an EMBL/GenBank/DDBJ whole genome shotgun (WGS) entry which is preliminary data.</text>
</comment>
<proteinExistence type="predicted"/>
<evidence type="ECO:0000313" key="1">
    <source>
        <dbReference type="EMBL" id="GIJ13768.1"/>
    </source>
</evidence>
<gene>
    <name evidence="1" type="ORF">Vgi01_04520</name>
</gene>
<organism evidence="1 2">
    <name type="scientific">Micromonospora gifhornensis</name>
    <dbReference type="NCBI Taxonomy" id="84594"/>
    <lineage>
        <taxon>Bacteria</taxon>
        <taxon>Bacillati</taxon>
        <taxon>Actinomycetota</taxon>
        <taxon>Actinomycetes</taxon>
        <taxon>Micromonosporales</taxon>
        <taxon>Micromonosporaceae</taxon>
        <taxon>Micromonospora</taxon>
    </lineage>
</organism>
<accession>A0ABQ4I785</accession>
<dbReference type="Proteomes" id="UP000647860">
    <property type="component" value="Unassembled WGS sequence"/>
</dbReference>